<accession>A0A656HGL9</accession>
<name>A0A656HGL9_THINJ</name>
<dbReference type="EMBL" id="JH651384">
    <property type="protein sequence ID" value="EIJ35543.1"/>
    <property type="molecule type" value="Genomic_DNA"/>
</dbReference>
<protein>
    <recommendedName>
        <fullName evidence="10">tRNA dimethylallyltransferase</fullName>
        <ecNumber evidence="10">2.5.1.75</ecNumber>
    </recommendedName>
    <alternativeName>
        <fullName evidence="10">Dimethylallyl diphosphate:tRNA dimethylallyltransferase</fullName>
        <shortName evidence="10">DMAPP:tRNA dimethylallyltransferase</shortName>
        <shortName evidence="10">DMATase</shortName>
    </alternativeName>
    <alternativeName>
        <fullName evidence="10">Isopentenyl-diphosphate:tRNA isopentenyltransferase</fullName>
        <shortName evidence="10">IPP transferase</shortName>
        <shortName evidence="10">IPPT</shortName>
        <shortName evidence="10">IPTase</shortName>
    </alternativeName>
</protein>
<dbReference type="Gene3D" id="3.40.50.300">
    <property type="entry name" value="P-loop containing nucleotide triphosphate hydrolases"/>
    <property type="match status" value="1"/>
</dbReference>
<evidence type="ECO:0000256" key="9">
    <source>
        <dbReference type="ARBA" id="ARBA00049563"/>
    </source>
</evidence>
<feature type="region of interest" description="Interaction with substrate tRNA" evidence="10">
    <location>
        <begin position="158"/>
        <end position="162"/>
    </location>
</feature>
<keyword evidence="15" id="KW-1185">Reference proteome</keyword>
<reference evidence="15" key="1">
    <citation type="journal article" date="2011" name="Stand. Genomic Sci.">
        <title>Genome sequence of the filamentous, gliding Thiothrix nivea neotype strain (JP2(T)).</title>
        <authorList>
            <person name="Lapidus A."/>
            <person name="Nolan M."/>
            <person name="Lucas S."/>
            <person name="Glavina Del Rio T."/>
            <person name="Tice H."/>
            <person name="Cheng J.F."/>
            <person name="Tapia R."/>
            <person name="Han C."/>
            <person name="Goodwin L."/>
            <person name="Pitluck S."/>
            <person name="Liolios K."/>
            <person name="Pagani I."/>
            <person name="Ivanova N."/>
            <person name="Huntemann M."/>
            <person name="Mavromatis K."/>
            <person name="Mikhailova N."/>
            <person name="Pati A."/>
            <person name="Chen A."/>
            <person name="Palaniappan K."/>
            <person name="Land M."/>
            <person name="Brambilla E.M."/>
            <person name="Rohde M."/>
            <person name="Abt B."/>
            <person name="Verbarg S."/>
            <person name="Goker M."/>
            <person name="Bristow J."/>
            <person name="Eisen J.A."/>
            <person name="Markowitz V."/>
            <person name="Hugenholtz P."/>
            <person name="Kyrpides N.C."/>
            <person name="Klenk H.P."/>
            <person name="Woyke T."/>
        </authorList>
    </citation>
    <scope>NUCLEOTIDE SEQUENCE [LARGE SCALE GENOMIC DNA]</scope>
    <source>
        <strain evidence="15">ATCC 35100 / DSM 5205 / JP2</strain>
    </source>
</reference>
<comment type="subunit">
    <text evidence="10">Monomer.</text>
</comment>
<comment type="cofactor">
    <cofactor evidence="1 10">
        <name>Mg(2+)</name>
        <dbReference type="ChEBI" id="CHEBI:18420"/>
    </cofactor>
</comment>
<dbReference type="GO" id="GO:0005524">
    <property type="term" value="F:ATP binding"/>
    <property type="evidence" value="ECO:0007669"/>
    <property type="project" value="UniProtKB-UniRule"/>
</dbReference>
<evidence type="ECO:0000256" key="3">
    <source>
        <dbReference type="ARBA" id="ARBA00005842"/>
    </source>
</evidence>
<comment type="similarity">
    <text evidence="3 10 13">Belongs to the IPP transferase family.</text>
</comment>
<dbReference type="PANTHER" id="PTHR11088:SF60">
    <property type="entry name" value="TRNA DIMETHYLALLYLTRANSFERASE"/>
    <property type="match status" value="1"/>
</dbReference>
<comment type="caution">
    <text evidence="10">Lacks conserved residue(s) required for the propagation of feature annotation.</text>
</comment>
<evidence type="ECO:0000256" key="1">
    <source>
        <dbReference type="ARBA" id="ARBA00001946"/>
    </source>
</evidence>
<gene>
    <name evidence="10" type="primary">miaA</name>
    <name evidence="14" type="ORF">Thini_3017</name>
</gene>
<evidence type="ECO:0000313" key="15">
    <source>
        <dbReference type="Proteomes" id="UP000005317"/>
    </source>
</evidence>
<keyword evidence="4 10" id="KW-0808">Transferase</keyword>
<sequence length="308" mass="34762">MDKAICIMGPTGTGKTDLAVELRKHFPIEIISVDSALVYKGMDIGSAKPDAMTLAQAPHHLIDFLDPSQPYSAADFREDALREMADITTRGRIPLLVGGTMLYFRALEYGLSQLPQADPAIRTRLEAEAAAQGWQALHDRLAQLDPAAAARIHPNDPQRLQRALEVYELTGKPMTELQQAAWHDACPYKLLKIALIPENRAWLHARLAQRFEQMLERGVVEEVRKLFARGDLDTHQPAIRAVGYRQIWGYLINEMDYNQMRDRAIVATRQLAKRQMTWLRSEKDIIAYDPQELHLSSVINNVSTFIGG</sequence>
<feature type="region of interest" description="Interaction with substrate tRNA" evidence="10">
    <location>
        <begin position="34"/>
        <end position="37"/>
    </location>
</feature>
<dbReference type="InterPro" id="IPR018022">
    <property type="entry name" value="IPT"/>
</dbReference>
<keyword evidence="5 10" id="KW-0819">tRNA processing</keyword>
<dbReference type="AlphaFoldDB" id="A0A656HGL9"/>
<evidence type="ECO:0000256" key="10">
    <source>
        <dbReference type="HAMAP-Rule" id="MF_00185"/>
    </source>
</evidence>
<evidence type="ECO:0000256" key="8">
    <source>
        <dbReference type="ARBA" id="ARBA00022842"/>
    </source>
</evidence>
<evidence type="ECO:0000256" key="5">
    <source>
        <dbReference type="ARBA" id="ARBA00022694"/>
    </source>
</evidence>
<organism evidence="14 15">
    <name type="scientific">Thiothrix nivea (strain ATCC 35100 / DSM 5205 / JP2)</name>
    <dbReference type="NCBI Taxonomy" id="870187"/>
    <lineage>
        <taxon>Bacteria</taxon>
        <taxon>Pseudomonadati</taxon>
        <taxon>Pseudomonadota</taxon>
        <taxon>Gammaproteobacteria</taxon>
        <taxon>Thiotrichales</taxon>
        <taxon>Thiotrichaceae</taxon>
        <taxon>Thiothrix</taxon>
    </lineage>
</organism>
<comment type="function">
    <text evidence="2 10 12">Catalyzes the transfer of a dimethylallyl group onto the adenine at position 37 in tRNAs that read codons beginning with uridine, leading to the formation of N6-(dimethylallyl)adenosine (i(6)A).</text>
</comment>
<evidence type="ECO:0000256" key="2">
    <source>
        <dbReference type="ARBA" id="ARBA00003213"/>
    </source>
</evidence>
<dbReference type="SUPFAM" id="SSF52540">
    <property type="entry name" value="P-loop containing nucleoside triphosphate hydrolases"/>
    <property type="match status" value="2"/>
</dbReference>
<keyword evidence="7 10" id="KW-0067">ATP-binding</keyword>
<evidence type="ECO:0000256" key="7">
    <source>
        <dbReference type="ARBA" id="ARBA00022840"/>
    </source>
</evidence>
<dbReference type="GO" id="GO:0006400">
    <property type="term" value="P:tRNA modification"/>
    <property type="evidence" value="ECO:0007669"/>
    <property type="project" value="TreeGrafter"/>
</dbReference>
<feature type="site" description="Interaction with substrate tRNA" evidence="10">
    <location>
        <position position="122"/>
    </location>
</feature>
<dbReference type="OrthoDB" id="9776390at2"/>
<evidence type="ECO:0000313" key="14">
    <source>
        <dbReference type="EMBL" id="EIJ35543.1"/>
    </source>
</evidence>
<dbReference type="Gene3D" id="1.10.20.140">
    <property type="match status" value="1"/>
</dbReference>
<dbReference type="InterPro" id="IPR039657">
    <property type="entry name" value="Dimethylallyltransferase"/>
</dbReference>
<dbReference type="RefSeq" id="WP_002709443.1">
    <property type="nucleotide sequence ID" value="NZ_JH651384.1"/>
</dbReference>
<keyword evidence="6 10" id="KW-0547">Nucleotide-binding</keyword>
<comment type="catalytic activity">
    <reaction evidence="9 10 11">
        <text>adenosine(37) in tRNA + dimethylallyl diphosphate = N(6)-dimethylallyladenosine(37) in tRNA + diphosphate</text>
        <dbReference type="Rhea" id="RHEA:26482"/>
        <dbReference type="Rhea" id="RHEA-COMP:10162"/>
        <dbReference type="Rhea" id="RHEA-COMP:10375"/>
        <dbReference type="ChEBI" id="CHEBI:33019"/>
        <dbReference type="ChEBI" id="CHEBI:57623"/>
        <dbReference type="ChEBI" id="CHEBI:74411"/>
        <dbReference type="ChEBI" id="CHEBI:74415"/>
        <dbReference type="EC" id="2.5.1.75"/>
    </reaction>
</comment>
<evidence type="ECO:0000256" key="13">
    <source>
        <dbReference type="RuleBase" id="RU003785"/>
    </source>
</evidence>
<dbReference type="Proteomes" id="UP000005317">
    <property type="component" value="Unassembled WGS sequence"/>
</dbReference>
<dbReference type="Pfam" id="PF01715">
    <property type="entry name" value="IPPT"/>
    <property type="match status" value="1"/>
</dbReference>
<keyword evidence="8 10" id="KW-0460">Magnesium</keyword>
<dbReference type="NCBIfam" id="TIGR00174">
    <property type="entry name" value="miaA"/>
    <property type="match status" value="1"/>
</dbReference>
<evidence type="ECO:0000256" key="6">
    <source>
        <dbReference type="ARBA" id="ARBA00022741"/>
    </source>
</evidence>
<proteinExistence type="inferred from homology"/>
<dbReference type="GO" id="GO:0052381">
    <property type="term" value="F:tRNA dimethylallyltransferase activity"/>
    <property type="evidence" value="ECO:0007669"/>
    <property type="project" value="UniProtKB-UniRule"/>
</dbReference>
<dbReference type="InterPro" id="IPR027417">
    <property type="entry name" value="P-loop_NTPase"/>
</dbReference>
<dbReference type="EC" id="2.5.1.75" evidence="10"/>
<evidence type="ECO:0000256" key="4">
    <source>
        <dbReference type="ARBA" id="ARBA00022679"/>
    </source>
</evidence>
<dbReference type="FunFam" id="1.10.20.140:FF:000001">
    <property type="entry name" value="tRNA dimethylallyltransferase"/>
    <property type="match status" value="1"/>
</dbReference>
<feature type="binding site" evidence="10">
    <location>
        <begin position="11"/>
        <end position="16"/>
    </location>
    <ligand>
        <name>substrate</name>
    </ligand>
</feature>
<dbReference type="PANTHER" id="PTHR11088">
    <property type="entry name" value="TRNA DIMETHYLALLYLTRANSFERASE"/>
    <property type="match status" value="1"/>
</dbReference>
<feature type="binding site" evidence="10">
    <location>
        <begin position="9"/>
        <end position="16"/>
    </location>
    <ligand>
        <name>ATP</name>
        <dbReference type="ChEBI" id="CHEBI:30616"/>
    </ligand>
</feature>
<feature type="site" description="Interaction with substrate tRNA" evidence="10">
    <location>
        <position position="100"/>
    </location>
</feature>
<evidence type="ECO:0000256" key="12">
    <source>
        <dbReference type="RuleBase" id="RU003784"/>
    </source>
</evidence>
<evidence type="ECO:0000256" key="11">
    <source>
        <dbReference type="RuleBase" id="RU003783"/>
    </source>
</evidence>
<dbReference type="HAMAP" id="MF_00185">
    <property type="entry name" value="IPP_trans"/>
    <property type="match status" value="1"/>
</dbReference>